<reference evidence="12" key="2">
    <citation type="submission" date="2025-09" db="UniProtKB">
        <authorList>
            <consortium name="Ensembl"/>
        </authorList>
    </citation>
    <scope>IDENTIFICATION</scope>
</reference>
<evidence type="ECO:0000256" key="10">
    <source>
        <dbReference type="SAM" id="MobiDB-lite"/>
    </source>
</evidence>
<dbReference type="Pfam" id="PF10212">
    <property type="entry name" value="PPP1R21_helical"/>
    <property type="match status" value="1"/>
</dbReference>
<feature type="region of interest" description="Disordered" evidence="10">
    <location>
        <begin position="84"/>
        <end position="103"/>
    </location>
</feature>
<evidence type="ECO:0000256" key="5">
    <source>
        <dbReference type="ARBA" id="ARBA00023054"/>
    </source>
</evidence>
<gene>
    <name evidence="12" type="primary">PPP1R21</name>
</gene>
<feature type="coiled-coil region" evidence="9">
    <location>
        <begin position="3"/>
        <end position="72"/>
    </location>
</feature>
<dbReference type="Proteomes" id="UP000675900">
    <property type="component" value="Unassembled WGS sequence"/>
</dbReference>
<dbReference type="InterPro" id="IPR040024">
    <property type="entry name" value="PPP1R21"/>
</dbReference>
<feature type="coiled-coil region" evidence="9">
    <location>
        <begin position="645"/>
        <end position="679"/>
    </location>
</feature>
<evidence type="ECO:0000256" key="6">
    <source>
        <dbReference type="ARBA" id="ARBA00031361"/>
    </source>
</evidence>
<keyword evidence="13" id="KW-1185">Reference proteome</keyword>
<keyword evidence="4" id="KW-0694">RNA-binding</keyword>
<accession>A0A8C9J761</accession>
<dbReference type="GO" id="GO:0016020">
    <property type="term" value="C:membrane"/>
    <property type="evidence" value="ECO:0007669"/>
    <property type="project" value="TreeGrafter"/>
</dbReference>
<dbReference type="Ensembl" id="ENSPTIT00000005927.1">
    <property type="protein sequence ID" value="ENSPTIP00000002257.1"/>
    <property type="gene ID" value="ENSPTIG00000005184.1"/>
</dbReference>
<reference evidence="12" key="1">
    <citation type="submission" date="2025-08" db="UniProtKB">
        <authorList>
            <consortium name="Ensembl"/>
        </authorList>
    </citation>
    <scope>IDENTIFICATION</scope>
</reference>
<dbReference type="Pfam" id="PF10205">
    <property type="entry name" value="KLRAQ"/>
    <property type="match status" value="1"/>
</dbReference>
<evidence type="ECO:0000256" key="2">
    <source>
        <dbReference type="ARBA" id="ARBA00020102"/>
    </source>
</evidence>
<evidence type="ECO:0000256" key="4">
    <source>
        <dbReference type="ARBA" id="ARBA00022884"/>
    </source>
</evidence>
<evidence type="ECO:0000256" key="1">
    <source>
        <dbReference type="ARBA" id="ARBA00004412"/>
    </source>
</evidence>
<dbReference type="PANTHER" id="PTHR21448:SF0">
    <property type="entry name" value="PROTEIN PHOSPHATASE 1 REGULATORY SUBUNIT 21"/>
    <property type="match status" value="1"/>
</dbReference>
<dbReference type="GeneTree" id="ENSGT00390000006820"/>
<feature type="coiled-coil region" evidence="9">
    <location>
        <begin position="130"/>
        <end position="189"/>
    </location>
</feature>
<dbReference type="InterPro" id="IPR019343">
    <property type="entry name" value="PPP1R21_N"/>
</dbReference>
<dbReference type="GO" id="GO:0003723">
    <property type="term" value="F:RNA binding"/>
    <property type="evidence" value="ECO:0007669"/>
    <property type="project" value="UniProtKB-KW"/>
</dbReference>
<dbReference type="PANTHER" id="PTHR21448">
    <property type="entry name" value="SMOOTH MUSCLE MYOSIN HEAVY CHAIN-RELATED"/>
    <property type="match status" value="1"/>
</dbReference>
<dbReference type="AlphaFoldDB" id="A0A8C9J761"/>
<dbReference type="SMART" id="SM01254">
    <property type="entry name" value="KLRAQ"/>
    <property type="match status" value="1"/>
</dbReference>
<evidence type="ECO:0000313" key="12">
    <source>
        <dbReference type="Ensembl" id="ENSPTIP00000002257.1"/>
    </source>
</evidence>
<feature type="region of interest" description="Disordered" evidence="10">
    <location>
        <begin position="568"/>
        <end position="587"/>
    </location>
</feature>
<sequence>MASAELQGKYQKLAQEYSKLRAQNQVLKKGVVDEQANSAALKEQLKMKDQSLRKLQQEMDSLTFRNLQLAKRVELLQDELAVSEPRGKKNKKSGESSSHVFNEDIQKKIEENERLHIQFFEADEQHKHVEAELRSRLATLEMEAAQHQAVVDGLTRKYMETIEKLQNDKAKLEVKSQTLEKEAKECRLRTEECQLQLKNLHEDLSGRLEESLSIISEKVPFNDTKYSQYNALNVPLHNRRHQLKMRDIAGQALAFVQDLVTALLNFHTYTEQRIQIFPIDSAIDTISPLNQKFSQYLHENASYVRPLEEGMLHLFESITEDTVTVLETTVKLKTFSEHLTSYICFLRKILPYQLKSLEEECESSLCTSALRARNLELSQDMRKMTAVFEKLQTYVGLLALPSTEPDGLLRTNYSSVLTNVGAALHGFHDVMKDISKHYNQKATIEHELPTATQKLITTNDCILSSVVALTNGAGKIASFFNNNVDYFIASLSYGPKTASGFISPLSAECMLQYKKKAATYMKALRKQSLEKLSKLEQEKEHWMLEAQLAKIKLEKENQRIADKLKSTSIGQGVGPAQENPTGVNAGGQEEASTKAVLEPIHSTSLVPDVESREDLIKNHYMARIVELTSQLQLADSKSVHFYAECRALSKRLALAEKSKEALTEEMKVAGQNISRLQDELTTTKRSYEDQLSMMSDHLCSMNETLSKQREEIDTLKMSSKGNSKKNKSR</sequence>
<feature type="domain" description="Protein phosphatase 1 regulatory subunit 21 N-terminal" evidence="11">
    <location>
        <begin position="11"/>
        <end position="105"/>
    </location>
</feature>
<proteinExistence type="predicted"/>
<evidence type="ECO:0000256" key="8">
    <source>
        <dbReference type="ARBA" id="ARBA00044824"/>
    </source>
</evidence>
<dbReference type="InterPro" id="IPR049372">
    <property type="entry name" value="PPP1R21_C"/>
</dbReference>
<dbReference type="GO" id="GO:0005769">
    <property type="term" value="C:early endosome"/>
    <property type="evidence" value="ECO:0007669"/>
    <property type="project" value="UniProtKB-SubCell"/>
</dbReference>
<keyword evidence="3" id="KW-0967">Endosome</keyword>
<organism evidence="12 13">
    <name type="scientific">Panthera tigris altaica</name>
    <name type="common">Siberian tiger</name>
    <dbReference type="NCBI Taxonomy" id="74533"/>
    <lineage>
        <taxon>Eukaryota</taxon>
        <taxon>Metazoa</taxon>
        <taxon>Chordata</taxon>
        <taxon>Craniata</taxon>
        <taxon>Vertebrata</taxon>
        <taxon>Euteleostomi</taxon>
        <taxon>Mammalia</taxon>
        <taxon>Eutheria</taxon>
        <taxon>Laurasiatheria</taxon>
        <taxon>Carnivora</taxon>
        <taxon>Feliformia</taxon>
        <taxon>Felidae</taxon>
        <taxon>Pantherinae</taxon>
        <taxon>Panthera</taxon>
    </lineage>
</organism>
<evidence type="ECO:0000256" key="3">
    <source>
        <dbReference type="ARBA" id="ARBA00022753"/>
    </source>
</evidence>
<evidence type="ECO:0000259" key="11">
    <source>
        <dbReference type="SMART" id="SM01254"/>
    </source>
</evidence>
<protein>
    <recommendedName>
        <fullName evidence="2">Protein phosphatase 1 regulatory subunit 21</fullName>
    </recommendedName>
    <alternativeName>
        <fullName evidence="7">Coiled-coil domain-containing protein 128</fullName>
    </alternativeName>
    <alternativeName>
        <fullName evidence="8">Ferry endosomal RAB5 effector complex subunit 2</fullName>
    </alternativeName>
    <alternativeName>
        <fullName evidence="6">KLRAQ motif-containing protein 1</fullName>
    </alternativeName>
</protein>
<evidence type="ECO:0000256" key="7">
    <source>
        <dbReference type="ARBA" id="ARBA00031617"/>
    </source>
</evidence>
<dbReference type="Pfam" id="PF21636">
    <property type="entry name" value="PPP1R21_C"/>
    <property type="match status" value="1"/>
</dbReference>
<keyword evidence="5 9" id="KW-0175">Coiled coil</keyword>
<evidence type="ECO:0000313" key="13">
    <source>
        <dbReference type="Proteomes" id="UP000675900"/>
    </source>
</evidence>
<feature type="region of interest" description="Disordered" evidence="10">
    <location>
        <begin position="709"/>
        <end position="729"/>
    </location>
</feature>
<feature type="coiled-coil region" evidence="9">
    <location>
        <begin position="525"/>
        <end position="552"/>
    </location>
</feature>
<comment type="subcellular location">
    <subcellularLocation>
        <location evidence="1">Early endosome</location>
    </subcellularLocation>
</comment>
<dbReference type="InterPro" id="IPR019348">
    <property type="entry name" value="PPP1R21_six_helix"/>
</dbReference>
<name>A0A8C9J761_PANTA</name>
<evidence type="ECO:0000256" key="9">
    <source>
        <dbReference type="SAM" id="Coils"/>
    </source>
</evidence>